<dbReference type="HOGENOM" id="CLU_2948074_0_0_1"/>
<protein>
    <submittedName>
        <fullName evidence="2">Uncharacterized protein</fullName>
    </submittedName>
</protein>
<organism evidence="2 3">
    <name type="scientific">Heterobasidion irregulare (strain TC 32-1)</name>
    <dbReference type="NCBI Taxonomy" id="747525"/>
    <lineage>
        <taxon>Eukaryota</taxon>
        <taxon>Fungi</taxon>
        <taxon>Dikarya</taxon>
        <taxon>Basidiomycota</taxon>
        <taxon>Agaricomycotina</taxon>
        <taxon>Agaricomycetes</taxon>
        <taxon>Russulales</taxon>
        <taxon>Bondarzewiaceae</taxon>
        <taxon>Heterobasidion</taxon>
        <taxon>Heterobasidion annosum species complex</taxon>
    </lineage>
</organism>
<reference evidence="2 3" key="1">
    <citation type="journal article" date="2012" name="New Phytol.">
        <title>Insight into trade-off between wood decay and parasitism from the genome of a fungal forest pathogen.</title>
        <authorList>
            <person name="Olson A."/>
            <person name="Aerts A."/>
            <person name="Asiegbu F."/>
            <person name="Belbahri L."/>
            <person name="Bouzid O."/>
            <person name="Broberg A."/>
            <person name="Canback B."/>
            <person name="Coutinho P.M."/>
            <person name="Cullen D."/>
            <person name="Dalman K."/>
            <person name="Deflorio G."/>
            <person name="van Diepen L.T."/>
            <person name="Dunand C."/>
            <person name="Duplessis S."/>
            <person name="Durling M."/>
            <person name="Gonthier P."/>
            <person name="Grimwood J."/>
            <person name="Fossdal C.G."/>
            <person name="Hansson D."/>
            <person name="Henrissat B."/>
            <person name="Hietala A."/>
            <person name="Himmelstrand K."/>
            <person name="Hoffmeister D."/>
            <person name="Hogberg N."/>
            <person name="James T.Y."/>
            <person name="Karlsson M."/>
            <person name="Kohler A."/>
            <person name="Kues U."/>
            <person name="Lee Y.H."/>
            <person name="Lin Y.C."/>
            <person name="Lind M."/>
            <person name="Lindquist E."/>
            <person name="Lombard V."/>
            <person name="Lucas S."/>
            <person name="Lunden K."/>
            <person name="Morin E."/>
            <person name="Murat C."/>
            <person name="Park J."/>
            <person name="Raffaello T."/>
            <person name="Rouze P."/>
            <person name="Salamov A."/>
            <person name="Schmutz J."/>
            <person name="Solheim H."/>
            <person name="Stahlberg J."/>
            <person name="Velez H."/>
            <person name="de Vries R.P."/>
            <person name="Wiebenga A."/>
            <person name="Woodward S."/>
            <person name="Yakovlev I."/>
            <person name="Garbelotto M."/>
            <person name="Martin F."/>
            <person name="Grigoriev I.V."/>
            <person name="Stenlid J."/>
        </authorList>
    </citation>
    <scope>NUCLEOTIDE SEQUENCE [LARGE SCALE GENOMIC DNA]</scope>
    <source>
        <strain evidence="2 3">TC 32-1</strain>
    </source>
</reference>
<evidence type="ECO:0000313" key="3">
    <source>
        <dbReference type="Proteomes" id="UP000030671"/>
    </source>
</evidence>
<keyword evidence="3" id="KW-1185">Reference proteome</keyword>
<name>W4K6N6_HETIT</name>
<dbReference type="EMBL" id="KI925459">
    <property type="protein sequence ID" value="ETW80726.1"/>
    <property type="molecule type" value="Genomic_DNA"/>
</dbReference>
<proteinExistence type="predicted"/>
<dbReference type="AlphaFoldDB" id="W4K6N6"/>
<sequence length="60" mass="6854">MTTWAQPAHHPWFKMNSLKRKQSPDDVDDALPIASTPTRRDHKRRRCTGLERGLAGLTLS</sequence>
<dbReference type="InParanoid" id="W4K6N6"/>
<evidence type="ECO:0000313" key="2">
    <source>
        <dbReference type="EMBL" id="ETW80726.1"/>
    </source>
</evidence>
<dbReference type="RefSeq" id="XP_009547442.1">
    <property type="nucleotide sequence ID" value="XM_009549147.1"/>
</dbReference>
<dbReference type="Proteomes" id="UP000030671">
    <property type="component" value="Unassembled WGS sequence"/>
</dbReference>
<dbReference type="OrthoDB" id="3364141at2759"/>
<feature type="region of interest" description="Disordered" evidence="1">
    <location>
        <begin position="19"/>
        <end position="45"/>
    </location>
</feature>
<dbReference type="KEGG" id="hir:HETIRDRAFT_101840"/>
<dbReference type="GeneID" id="20665802"/>
<accession>W4K6N6</accession>
<feature type="non-terminal residue" evidence="2">
    <location>
        <position position="60"/>
    </location>
</feature>
<gene>
    <name evidence="2" type="ORF">HETIRDRAFT_101840</name>
</gene>
<evidence type="ECO:0000256" key="1">
    <source>
        <dbReference type="SAM" id="MobiDB-lite"/>
    </source>
</evidence>